<feature type="domain" description="Urease accessory protein UreE C-terminal" evidence="6">
    <location>
        <begin position="71"/>
        <end position="142"/>
    </location>
</feature>
<dbReference type="Proteomes" id="UP000526501">
    <property type="component" value="Unassembled WGS sequence"/>
</dbReference>
<reference evidence="7 8" key="1">
    <citation type="submission" date="2020-07" db="EMBL/GenBank/DDBJ databases">
        <authorList>
            <person name="Feng X."/>
        </authorList>
    </citation>
    <scope>NUCLEOTIDE SEQUENCE [LARGE SCALE GENOMIC DNA]</scope>
    <source>
        <strain evidence="7 8">JCM23202</strain>
    </source>
</reference>
<keyword evidence="3" id="KW-0533">Nickel</keyword>
<dbReference type="PIRSF" id="PIRSF036402">
    <property type="entry name" value="Ureas_acces_UreE"/>
    <property type="match status" value="1"/>
</dbReference>
<dbReference type="InterPro" id="IPR012406">
    <property type="entry name" value="UreE"/>
</dbReference>
<dbReference type="GO" id="GO:0016151">
    <property type="term" value="F:nickel cation binding"/>
    <property type="evidence" value="ECO:0007669"/>
    <property type="project" value="InterPro"/>
</dbReference>
<dbReference type="SUPFAM" id="SSF69287">
    <property type="entry name" value="Urease metallochaperone UreE, N-terminal domain"/>
    <property type="match status" value="1"/>
</dbReference>
<keyword evidence="8" id="KW-1185">Reference proteome</keyword>
<keyword evidence="2" id="KW-0963">Cytoplasm</keyword>
<accession>A0A7X1EAK5</accession>
<protein>
    <submittedName>
        <fullName evidence="7">Urease accessory protein UreE</fullName>
    </submittedName>
</protein>
<dbReference type="Gene3D" id="3.30.70.790">
    <property type="entry name" value="UreE, C-terminal domain"/>
    <property type="match status" value="1"/>
</dbReference>
<dbReference type="EMBL" id="JACHVC010000012">
    <property type="protein sequence ID" value="MBC2606862.1"/>
    <property type="molecule type" value="Genomic_DNA"/>
</dbReference>
<sequence>MQLITNHLHGVPASKTLIQLPIDRRKLAKRRFRATAVDGAEFGFDLPHPLKHGTAFHETEDSVYLIEQEPEPVLKIPFSEGETGALYGWMVGNMHFPASFEKGYVIAEDDPAVRQLLERANVDFEEATQVFQPAVVASGHHHH</sequence>
<dbReference type="Pfam" id="PF05194">
    <property type="entry name" value="UreE_C"/>
    <property type="match status" value="1"/>
</dbReference>
<dbReference type="SUPFAM" id="SSF69737">
    <property type="entry name" value="Urease metallochaperone UreE, C-terminal domain"/>
    <property type="match status" value="1"/>
</dbReference>
<dbReference type="InterPro" id="IPR007864">
    <property type="entry name" value="UreE_C_dom"/>
</dbReference>
<evidence type="ECO:0000256" key="4">
    <source>
        <dbReference type="ARBA" id="ARBA00023186"/>
    </source>
</evidence>
<evidence type="ECO:0000259" key="5">
    <source>
        <dbReference type="Pfam" id="PF02814"/>
    </source>
</evidence>
<evidence type="ECO:0000256" key="2">
    <source>
        <dbReference type="ARBA" id="ARBA00022490"/>
    </source>
</evidence>
<dbReference type="RefSeq" id="WP_185660732.1">
    <property type="nucleotide sequence ID" value="NZ_CAWPOO010000012.1"/>
</dbReference>
<evidence type="ECO:0000256" key="3">
    <source>
        <dbReference type="ARBA" id="ARBA00022596"/>
    </source>
</evidence>
<dbReference type="GO" id="GO:0065003">
    <property type="term" value="P:protein-containing complex assembly"/>
    <property type="evidence" value="ECO:0007669"/>
    <property type="project" value="InterPro"/>
</dbReference>
<feature type="domain" description="UreE urease accessory N-terminal" evidence="5">
    <location>
        <begin position="7"/>
        <end position="62"/>
    </location>
</feature>
<evidence type="ECO:0000313" key="8">
    <source>
        <dbReference type="Proteomes" id="UP000526501"/>
    </source>
</evidence>
<evidence type="ECO:0000313" key="7">
    <source>
        <dbReference type="EMBL" id="MBC2606862.1"/>
    </source>
</evidence>
<dbReference type="GO" id="GO:0005737">
    <property type="term" value="C:cytoplasm"/>
    <property type="evidence" value="ECO:0007669"/>
    <property type="project" value="UniProtKB-SubCell"/>
</dbReference>
<evidence type="ECO:0000259" key="6">
    <source>
        <dbReference type="Pfam" id="PF05194"/>
    </source>
</evidence>
<comment type="subcellular location">
    <subcellularLocation>
        <location evidence="1">Cytoplasm</location>
    </subcellularLocation>
</comment>
<dbReference type="AlphaFoldDB" id="A0A7X1EAK5"/>
<dbReference type="GO" id="GO:0006457">
    <property type="term" value="P:protein folding"/>
    <property type="evidence" value="ECO:0007669"/>
    <property type="project" value="InterPro"/>
</dbReference>
<name>A0A7X1EAK5_9BACT</name>
<proteinExistence type="predicted"/>
<dbReference type="GO" id="GO:0019627">
    <property type="term" value="P:urea metabolic process"/>
    <property type="evidence" value="ECO:0007669"/>
    <property type="project" value="InterPro"/>
</dbReference>
<comment type="caution">
    <text evidence="7">The sequence shown here is derived from an EMBL/GenBank/DDBJ whole genome shotgun (WGS) entry which is preliminary data.</text>
</comment>
<keyword evidence="4" id="KW-0143">Chaperone</keyword>
<dbReference type="InterPro" id="IPR036118">
    <property type="entry name" value="UreE_N_sf"/>
</dbReference>
<dbReference type="InterPro" id="IPR004029">
    <property type="entry name" value="UreE_N"/>
</dbReference>
<organism evidence="7 8">
    <name type="scientific">Pelagicoccus albus</name>
    <dbReference type="NCBI Taxonomy" id="415222"/>
    <lineage>
        <taxon>Bacteria</taxon>
        <taxon>Pseudomonadati</taxon>
        <taxon>Verrucomicrobiota</taxon>
        <taxon>Opitutia</taxon>
        <taxon>Puniceicoccales</taxon>
        <taxon>Pelagicoccaceae</taxon>
        <taxon>Pelagicoccus</taxon>
    </lineage>
</organism>
<evidence type="ECO:0000256" key="1">
    <source>
        <dbReference type="ARBA" id="ARBA00004496"/>
    </source>
</evidence>
<gene>
    <name evidence="7" type="ORF">H5P27_12485</name>
</gene>
<dbReference type="Pfam" id="PF02814">
    <property type="entry name" value="UreE_N"/>
    <property type="match status" value="1"/>
</dbReference>